<evidence type="ECO:0000256" key="2">
    <source>
        <dbReference type="ARBA" id="ARBA00022581"/>
    </source>
</evidence>
<dbReference type="GO" id="GO:0019062">
    <property type="term" value="P:virion attachment to host cell"/>
    <property type="evidence" value="ECO:0007669"/>
    <property type="project" value="InterPro"/>
</dbReference>
<dbReference type="Proteomes" id="UP000019197">
    <property type="component" value="Unassembled WGS sequence"/>
</dbReference>
<feature type="domain" description="Putative tail fiber protein gp53-like C-terminal" evidence="3">
    <location>
        <begin position="146"/>
        <end position="228"/>
    </location>
</feature>
<dbReference type="Pfam" id="PF03406">
    <property type="entry name" value="Phage_fiber_2"/>
    <property type="match status" value="1"/>
</dbReference>
<dbReference type="PANTHER" id="PTHR35191:SF1">
    <property type="entry name" value="PROPHAGE SIDE TAIL FIBER PROTEIN HOMOLOG STFQ-RELATED"/>
    <property type="match status" value="1"/>
</dbReference>
<dbReference type="InterPro" id="IPR005068">
    <property type="entry name" value="Phage_lambda_Stf-r2"/>
</dbReference>
<dbReference type="Pfam" id="PF21882">
    <property type="entry name" value="Gp53-like_C"/>
    <property type="match status" value="1"/>
</dbReference>
<evidence type="ECO:0000256" key="1">
    <source>
        <dbReference type="ARBA" id="ARBA00004328"/>
    </source>
</evidence>
<dbReference type="RefSeq" id="WP_051502558.1">
    <property type="nucleotide sequence ID" value="NZ_CAWLVK010000353.1"/>
</dbReference>
<evidence type="ECO:0000313" key="5">
    <source>
        <dbReference type="Proteomes" id="UP000019197"/>
    </source>
</evidence>
<comment type="subcellular location">
    <subcellularLocation>
        <location evidence="1">Virion</location>
    </subcellularLocation>
</comment>
<evidence type="ECO:0000259" key="3">
    <source>
        <dbReference type="Pfam" id="PF21882"/>
    </source>
</evidence>
<organism evidence="4 5">
    <name type="scientific">Xenorhabdus cabanillasii JM26</name>
    <dbReference type="NCBI Taxonomy" id="1427517"/>
    <lineage>
        <taxon>Bacteria</taxon>
        <taxon>Pseudomonadati</taxon>
        <taxon>Pseudomonadota</taxon>
        <taxon>Gammaproteobacteria</taxon>
        <taxon>Enterobacterales</taxon>
        <taxon>Morganellaceae</taxon>
        <taxon>Xenorhabdus</taxon>
    </lineage>
</organism>
<proteinExistence type="predicted"/>
<protein>
    <recommendedName>
        <fullName evidence="3">Putative tail fiber protein gp53-like C-terminal domain-containing protein</fullName>
    </recommendedName>
</protein>
<dbReference type="EMBL" id="CBXE010000353">
    <property type="protein sequence ID" value="CDL86467.1"/>
    <property type="molecule type" value="Genomic_DNA"/>
</dbReference>
<evidence type="ECO:0000313" key="4">
    <source>
        <dbReference type="EMBL" id="CDL86467.1"/>
    </source>
</evidence>
<dbReference type="GO" id="GO:0046718">
    <property type="term" value="P:symbiont entry into host cell"/>
    <property type="evidence" value="ECO:0007669"/>
    <property type="project" value="InterPro"/>
</dbReference>
<keyword evidence="2" id="KW-0945">Host-virus interaction</keyword>
<reference evidence="4 5" key="1">
    <citation type="submission" date="2013-11" db="EMBL/GenBank/DDBJ databases">
        <title>Draft genome sequence and annotation of the entomopathogenic bacterium, Xenorhabdus cabanillasi strain JM26.</title>
        <authorList>
            <person name="Gualtieri M."/>
            <person name="Ogier J.C."/>
            <person name="Pages S."/>
            <person name="Givaudan A."/>
            <person name="Gaudriault S."/>
        </authorList>
    </citation>
    <scope>NUCLEOTIDE SEQUENCE [LARGE SCALE GENOMIC DNA]</scope>
    <source>
        <strain evidence="4 5">JM26</strain>
    </source>
</reference>
<dbReference type="Gene3D" id="2.60.40.3940">
    <property type="match status" value="1"/>
</dbReference>
<dbReference type="InterPro" id="IPR054075">
    <property type="entry name" value="Gp53-like_C"/>
</dbReference>
<dbReference type="PANTHER" id="PTHR35191">
    <property type="entry name" value="PROPHAGE SIDE TAIL FIBER PROTEIN HOMOLOG STFQ-RELATED"/>
    <property type="match status" value="1"/>
</dbReference>
<name>W1J6U8_9GAMM</name>
<sequence length="228" mass="25120">MSTPDKKPETKALENNGVIVATREYVQDAIEEHARSRNHPYATLTDRGFVTLSNEVDSDSEVTAATSKAVKEAYDLASIANQNALNNNSNLYLEKKRNGADVPDKAEFVRNLGLSELVYRAVGNGANQIPDMNSFESKLDESGYQKLPSGLIIQWGVVNGGINSADLRRFPIPFKNKCLIVTGSYVKGDAWGQGISVEIRSKEEFLIVVHDSAGRWSYSQVQYIAIGY</sequence>
<dbReference type="OrthoDB" id="1921264at2"/>
<comment type="caution">
    <text evidence="4">The sequence shown here is derived from an EMBL/GenBank/DDBJ whole genome shotgun (WGS) entry which is preliminary data.</text>
</comment>
<dbReference type="AlphaFoldDB" id="W1J6U8"/>
<accession>W1J6U8</accession>
<dbReference type="InterPro" id="IPR051934">
    <property type="entry name" value="Phage_Tail_Fiber_Structural"/>
</dbReference>
<gene>
    <name evidence="4" type="ORF">XCR1_4160004</name>
</gene>